<evidence type="ECO:0000259" key="6">
    <source>
        <dbReference type="Pfam" id="PF25876"/>
    </source>
</evidence>
<keyword evidence="3" id="KW-0175">Coiled coil</keyword>
<feature type="chain" id="PRO_5035236370" evidence="5">
    <location>
        <begin position="25"/>
        <end position="397"/>
    </location>
</feature>
<evidence type="ECO:0000259" key="9">
    <source>
        <dbReference type="Pfam" id="PF25967"/>
    </source>
</evidence>
<feature type="signal peptide" evidence="5">
    <location>
        <begin position="1"/>
        <end position="24"/>
    </location>
</feature>
<sequence>MRRLRNALIVMLGLAGGLASPAAAQFGAAGPPAVGVVRVERQPVTETSEFVGRIQATDRVNLVARVTAFLEEIHFTEGAEVKKGALLYRLEQPPFQADLQAKAATVQQMQAQLQNAEITLHRAETLLHTPAGQQSTVDDARANELSYQAQMMQAEANLRVSQINLGYTEIRAPIDGKIGRTAVTIGNVVSPSSGTLTTIVSQDPMYVVFPVSVREAIDLRQRYRDKGGLDAVLIRVRLPDGRLYGQAGKVDFVDNTISANTDTIILRGVIANPLLAAEKGASVVAARELTDGEFVSVLLEGINPVEALTVPRAAVLSDQTGDYVYVVGAGNKIEQRRVQLGQSSPTTAVVMSGLSPGEMVVLEGLQRARPGLVVAPGPASPPPNAHAAAGGAGAKQD</sequence>
<evidence type="ECO:0000256" key="1">
    <source>
        <dbReference type="ARBA" id="ARBA00004196"/>
    </source>
</evidence>
<dbReference type="Gene3D" id="2.40.50.100">
    <property type="match status" value="1"/>
</dbReference>
<comment type="subcellular location">
    <subcellularLocation>
        <location evidence="1">Cell envelope</location>
    </subcellularLocation>
</comment>
<dbReference type="SUPFAM" id="SSF111369">
    <property type="entry name" value="HlyD-like secretion proteins"/>
    <property type="match status" value="1"/>
</dbReference>
<evidence type="ECO:0000256" key="3">
    <source>
        <dbReference type="SAM" id="Coils"/>
    </source>
</evidence>
<dbReference type="InterPro" id="IPR058625">
    <property type="entry name" value="MdtA-like_BSH"/>
</dbReference>
<dbReference type="PANTHER" id="PTHR30158:SF3">
    <property type="entry name" value="MULTIDRUG EFFLUX PUMP SUBUNIT ACRA-RELATED"/>
    <property type="match status" value="1"/>
</dbReference>
<feature type="domain" description="Multidrug resistance protein MdtA-like beta-barrel" evidence="8">
    <location>
        <begin position="204"/>
        <end position="273"/>
    </location>
</feature>
<feature type="domain" description="Multidrug resistance protein MdtA-like alpha-helical hairpin" evidence="6">
    <location>
        <begin position="100"/>
        <end position="168"/>
    </location>
</feature>
<dbReference type="Pfam" id="PF25917">
    <property type="entry name" value="BSH_RND"/>
    <property type="match status" value="1"/>
</dbReference>
<accession>A0A8J4H6J6</accession>
<dbReference type="InterPro" id="IPR058626">
    <property type="entry name" value="MdtA-like_b-barrel"/>
</dbReference>
<dbReference type="EMBL" id="DTQM01000009">
    <property type="protein sequence ID" value="HGC41706.1"/>
    <property type="molecule type" value="Genomic_DNA"/>
</dbReference>
<dbReference type="GO" id="GO:0030313">
    <property type="term" value="C:cell envelope"/>
    <property type="evidence" value="ECO:0007669"/>
    <property type="project" value="UniProtKB-SubCell"/>
</dbReference>
<gene>
    <name evidence="10" type="ORF">ENY07_00540</name>
</gene>
<proteinExistence type="inferred from homology"/>
<evidence type="ECO:0000313" key="10">
    <source>
        <dbReference type="EMBL" id="HGC41706.1"/>
    </source>
</evidence>
<dbReference type="GO" id="GO:0005886">
    <property type="term" value="C:plasma membrane"/>
    <property type="evidence" value="ECO:0007669"/>
    <property type="project" value="TreeGrafter"/>
</dbReference>
<dbReference type="Gene3D" id="2.40.30.170">
    <property type="match status" value="1"/>
</dbReference>
<organism evidence="10">
    <name type="scientific">Acidicaldus sp</name>
    <dbReference type="NCBI Taxonomy" id="1872105"/>
    <lineage>
        <taxon>Bacteria</taxon>
        <taxon>Pseudomonadati</taxon>
        <taxon>Pseudomonadota</taxon>
        <taxon>Alphaproteobacteria</taxon>
        <taxon>Acetobacterales</taxon>
        <taxon>Acetobacteraceae</taxon>
        <taxon>Acidicaldus</taxon>
    </lineage>
</organism>
<dbReference type="InterPro" id="IPR006143">
    <property type="entry name" value="RND_pump_MFP"/>
</dbReference>
<dbReference type="GO" id="GO:0046677">
    <property type="term" value="P:response to antibiotic"/>
    <property type="evidence" value="ECO:0007669"/>
    <property type="project" value="TreeGrafter"/>
</dbReference>
<protein>
    <submittedName>
        <fullName evidence="10">Efflux RND transporter periplasmic adaptor subunit</fullName>
    </submittedName>
</protein>
<evidence type="ECO:0000256" key="2">
    <source>
        <dbReference type="ARBA" id="ARBA00009477"/>
    </source>
</evidence>
<dbReference type="Pfam" id="PF25967">
    <property type="entry name" value="RND-MFP_C"/>
    <property type="match status" value="1"/>
</dbReference>
<dbReference type="FunFam" id="2.40.420.20:FF:000001">
    <property type="entry name" value="Efflux RND transporter periplasmic adaptor subunit"/>
    <property type="match status" value="1"/>
</dbReference>
<feature type="coiled-coil region" evidence="3">
    <location>
        <begin position="99"/>
        <end position="157"/>
    </location>
</feature>
<feature type="domain" description="Multidrug resistance protein MdtA-like C-terminal permuted SH3" evidence="9">
    <location>
        <begin position="307"/>
        <end position="367"/>
    </location>
</feature>
<name>A0A8J4H6J6_9PROT</name>
<evidence type="ECO:0000256" key="5">
    <source>
        <dbReference type="SAM" id="SignalP"/>
    </source>
</evidence>
<dbReference type="Pfam" id="PF25944">
    <property type="entry name" value="Beta-barrel_RND"/>
    <property type="match status" value="1"/>
</dbReference>
<evidence type="ECO:0000256" key="4">
    <source>
        <dbReference type="SAM" id="MobiDB-lite"/>
    </source>
</evidence>
<dbReference type="NCBIfam" id="TIGR01730">
    <property type="entry name" value="RND_mfp"/>
    <property type="match status" value="1"/>
</dbReference>
<dbReference type="InterPro" id="IPR058624">
    <property type="entry name" value="MdtA-like_HH"/>
</dbReference>
<dbReference type="InterPro" id="IPR058627">
    <property type="entry name" value="MdtA-like_C"/>
</dbReference>
<feature type="domain" description="Multidrug resistance protein MdtA-like barrel-sandwich hybrid" evidence="7">
    <location>
        <begin position="60"/>
        <end position="193"/>
    </location>
</feature>
<dbReference type="Gene3D" id="1.10.287.470">
    <property type="entry name" value="Helix hairpin bin"/>
    <property type="match status" value="1"/>
</dbReference>
<dbReference type="Gene3D" id="2.40.420.20">
    <property type="match status" value="1"/>
</dbReference>
<dbReference type="GO" id="GO:0022857">
    <property type="term" value="F:transmembrane transporter activity"/>
    <property type="evidence" value="ECO:0007669"/>
    <property type="project" value="InterPro"/>
</dbReference>
<evidence type="ECO:0000259" key="7">
    <source>
        <dbReference type="Pfam" id="PF25917"/>
    </source>
</evidence>
<dbReference type="Pfam" id="PF25876">
    <property type="entry name" value="HH_MFP_RND"/>
    <property type="match status" value="1"/>
</dbReference>
<feature type="region of interest" description="Disordered" evidence="4">
    <location>
        <begin position="375"/>
        <end position="397"/>
    </location>
</feature>
<dbReference type="PANTHER" id="PTHR30158">
    <property type="entry name" value="ACRA/E-RELATED COMPONENT OF DRUG EFFLUX TRANSPORTER"/>
    <property type="match status" value="1"/>
</dbReference>
<evidence type="ECO:0000259" key="8">
    <source>
        <dbReference type="Pfam" id="PF25944"/>
    </source>
</evidence>
<comment type="caution">
    <text evidence="10">The sequence shown here is derived from an EMBL/GenBank/DDBJ whole genome shotgun (WGS) entry which is preliminary data.</text>
</comment>
<comment type="similarity">
    <text evidence="2">Belongs to the membrane fusion protein (MFP) (TC 8.A.1) family.</text>
</comment>
<dbReference type="AlphaFoldDB" id="A0A8J4H6J6"/>
<reference evidence="10" key="1">
    <citation type="journal article" date="2020" name="mSystems">
        <title>Genome- and Community-Level Interaction Insights into Carbon Utilization and Element Cycling Functions of Hydrothermarchaeota in Hydrothermal Sediment.</title>
        <authorList>
            <person name="Zhou Z."/>
            <person name="Liu Y."/>
            <person name="Xu W."/>
            <person name="Pan J."/>
            <person name="Luo Z.H."/>
            <person name="Li M."/>
        </authorList>
    </citation>
    <scope>NUCLEOTIDE SEQUENCE</scope>
    <source>
        <strain evidence="10">SpSt-997</strain>
    </source>
</reference>
<keyword evidence="5" id="KW-0732">Signal</keyword>